<organism evidence="1 2">
    <name type="scientific">Pneumocystis wakefieldiae</name>
    <dbReference type="NCBI Taxonomy" id="38082"/>
    <lineage>
        <taxon>Eukaryota</taxon>
        <taxon>Fungi</taxon>
        <taxon>Dikarya</taxon>
        <taxon>Ascomycota</taxon>
        <taxon>Taphrinomycotina</taxon>
        <taxon>Pneumocystomycetes</taxon>
        <taxon>Pneumocystaceae</taxon>
        <taxon>Pneumocystis</taxon>
    </lineage>
</organism>
<keyword evidence="2" id="KW-1185">Reference proteome</keyword>
<dbReference type="GO" id="GO:0030687">
    <property type="term" value="C:preribosome, large subunit precursor"/>
    <property type="evidence" value="ECO:0007669"/>
    <property type="project" value="TreeGrafter"/>
</dbReference>
<sequence length="441" mass="51236">MNLSYRMVPWRSRSEFNQVRDWFFASDRNHESLMKGLSRVNAWQVRARLPHAVESTANLVCVLVDEERGTSSPLGLRLSYAMALIRFVNGFLDPEQQGQYVIPMQTLARNIDLPLSFVEIRHAATHEQLPSLVVLRSMTNRALEWLLDKYWSRSYEEEDIQGMEEKKIQDVIKKWEIFQEKNLDKGSKSKDSANEMSIIIKESIILSNSSNGVEIMTNCLLEKIMALPKNIKKEDFFNRSYTIWLPFIKKVSFISDLVQHFALKIISKLGFMDPKNNYMIDPLPIFSLSALKSPLKNDINDVCDILLLWLQNLLNEKDQSDTCTKPLFPQLSIHKIIHACLLQSDSYTAQFLKDIVLSDQHLLKSYQKLISLRLNTTTFPQKKHTLDDIEIEVNTFKKRFHTLTRKLDDSNSLEEEKPLILANGRWKKWHGKWVSKPIGIP</sequence>
<dbReference type="GO" id="GO:0004519">
    <property type="term" value="F:endonuclease activity"/>
    <property type="evidence" value="ECO:0007669"/>
    <property type="project" value="InterPro"/>
</dbReference>
<dbReference type="GO" id="GO:0000470">
    <property type="term" value="P:maturation of LSU-rRNA"/>
    <property type="evidence" value="ECO:0007669"/>
    <property type="project" value="TreeGrafter"/>
</dbReference>
<proteinExistence type="predicted"/>
<evidence type="ECO:0000313" key="1">
    <source>
        <dbReference type="EMBL" id="QSL64844.1"/>
    </source>
</evidence>
<accession>A0A899FX22</accession>
<protein>
    <recommendedName>
        <fullName evidence="3">Las1p</fullName>
    </recommendedName>
</protein>
<dbReference type="OrthoDB" id="10263222at2759"/>
<dbReference type="EMBL" id="CP054535">
    <property type="protein sequence ID" value="QSL64844.1"/>
    <property type="molecule type" value="Genomic_DNA"/>
</dbReference>
<dbReference type="Pfam" id="PF04031">
    <property type="entry name" value="Las1"/>
    <property type="match status" value="1"/>
</dbReference>
<evidence type="ECO:0000313" key="2">
    <source>
        <dbReference type="Proteomes" id="UP000663699"/>
    </source>
</evidence>
<dbReference type="Proteomes" id="UP000663699">
    <property type="component" value="Chromosome 4"/>
</dbReference>
<dbReference type="GO" id="GO:0090730">
    <property type="term" value="C:Las1 complex"/>
    <property type="evidence" value="ECO:0007669"/>
    <property type="project" value="InterPro"/>
</dbReference>
<gene>
    <name evidence="1" type="ORF">MERGE_002148</name>
</gene>
<name>A0A899FX22_9ASCO</name>
<dbReference type="InterPro" id="IPR007174">
    <property type="entry name" value="Las1"/>
</dbReference>
<dbReference type="GO" id="GO:0000460">
    <property type="term" value="P:maturation of 5.8S rRNA"/>
    <property type="evidence" value="ECO:0007669"/>
    <property type="project" value="TreeGrafter"/>
</dbReference>
<dbReference type="PANTHER" id="PTHR15002">
    <property type="entry name" value="RIBOSOMAL BIOGENESIS PROTEIN LAS1L"/>
    <property type="match status" value="1"/>
</dbReference>
<reference evidence="1" key="1">
    <citation type="submission" date="2020-06" db="EMBL/GenBank/DDBJ databases">
        <title>Genomes of multiple members of Pneumocystis genus reveal paths to human pathogen Pneumocystis jirovecii.</title>
        <authorList>
            <person name="Cisse O.H."/>
            <person name="Ma L."/>
            <person name="Dekker J."/>
            <person name="Khil P."/>
            <person name="Jo J."/>
            <person name="Brenchley J."/>
            <person name="Blair R."/>
            <person name="Pahar B."/>
            <person name="Chabe M."/>
            <person name="Van Rompay K.A."/>
            <person name="Keesler R."/>
            <person name="Sukura A."/>
            <person name="Hirsch V."/>
            <person name="Kutty G."/>
            <person name="Liu Y."/>
            <person name="Peng L."/>
            <person name="Chen J."/>
            <person name="Song J."/>
            <person name="Weissenbacher-Lang C."/>
            <person name="Xu J."/>
            <person name="Upham N.S."/>
            <person name="Stajich J.E."/>
            <person name="Cuomo C.A."/>
            <person name="Cushion M.T."/>
            <person name="Kovacs J.A."/>
        </authorList>
    </citation>
    <scope>NUCLEOTIDE SEQUENCE</scope>
    <source>
        <strain evidence="1">2A</strain>
    </source>
</reference>
<evidence type="ECO:0008006" key="3">
    <source>
        <dbReference type="Google" id="ProtNLM"/>
    </source>
</evidence>
<dbReference type="PANTHER" id="PTHR15002:SF0">
    <property type="entry name" value="RIBOSOMAL BIOGENESIS PROTEIN LAS1L"/>
    <property type="match status" value="1"/>
</dbReference>
<dbReference type="AlphaFoldDB" id="A0A899FX22"/>